<keyword evidence="6 7" id="KW-0472">Membrane</keyword>
<evidence type="ECO:0000313" key="8">
    <source>
        <dbReference type="EMBL" id="TBR79138.1"/>
    </source>
</evidence>
<evidence type="ECO:0000256" key="5">
    <source>
        <dbReference type="ARBA" id="ARBA00022989"/>
    </source>
</evidence>
<dbReference type="RefSeq" id="WP_131186894.1">
    <property type="nucleotide sequence ID" value="NZ_QPGR01000017.1"/>
</dbReference>
<dbReference type="Proteomes" id="UP000292583">
    <property type="component" value="Unassembled WGS sequence"/>
</dbReference>
<evidence type="ECO:0000256" key="4">
    <source>
        <dbReference type="ARBA" id="ARBA00022692"/>
    </source>
</evidence>
<reference evidence="8 9" key="1">
    <citation type="submission" date="2018-07" db="EMBL/GenBank/DDBJ databases">
        <title>Campylobacter zealandensis sp. nov., isolated from birds and water in New Zealand.</title>
        <authorList>
            <person name="Wilkinson D.A."/>
            <person name="Biggs P.J."/>
            <person name="French N.P."/>
            <person name="Midwinter A.C."/>
        </authorList>
    </citation>
    <scope>NUCLEOTIDE SEQUENCE [LARGE SCALE GENOMIC DNA]</scope>
    <source>
        <strain evidence="8 9">B423b</strain>
    </source>
</reference>
<feature type="transmembrane region" description="Helical" evidence="7">
    <location>
        <begin position="47"/>
        <end position="73"/>
    </location>
</feature>
<sequence>MDFFKLKQNNTNVKTEIIAGITTFLTMIYIIPVNSHIMSNSGMHLEGLIIATALVTIIASAFNAFFANTPVAMSVGMGMNTYFTFSVCLAQNISWQSALGAVFISGFIFLLLSFTNFRIWIIRNIPKDLRLAMCAGLGCFVTFLGLGQMGIIAKDDNVFVRIGDFSDPNVLFGIFTLILILFLWVIKIKGAFIIGILLSSIIAWVFNINNASFPEHFFSFPNFSQENGLGSIFAKLDILSALNIFMIPVILTFLITQLFDSLGTITGVGERGKIFDDPKEGEKKLGMTLASDAVGSTIGSIVGTSTVTAFVESTTGVESGGRTGLTALVVAFCFILTLFLLPLFKAIPANSINPVLIMVGILMFMEVRNINFKDDAIAVASFFTIIMMPFTYSITTGFAFGFISYLLVRIFKKEWDKLNMGIIILSLISLGNFLLIALEGKI</sequence>
<evidence type="ECO:0000256" key="1">
    <source>
        <dbReference type="ARBA" id="ARBA00004127"/>
    </source>
</evidence>
<feature type="transmembrane region" description="Helical" evidence="7">
    <location>
        <begin position="289"/>
        <end position="311"/>
    </location>
</feature>
<feature type="transmembrane region" description="Helical" evidence="7">
    <location>
        <begin position="351"/>
        <end position="370"/>
    </location>
</feature>
<keyword evidence="4 7" id="KW-0812">Transmembrane</keyword>
<keyword evidence="5 7" id="KW-1133">Transmembrane helix</keyword>
<feature type="transmembrane region" description="Helical" evidence="7">
    <location>
        <begin position="169"/>
        <end position="186"/>
    </location>
</feature>
<evidence type="ECO:0000256" key="7">
    <source>
        <dbReference type="SAM" id="Phobius"/>
    </source>
</evidence>
<evidence type="ECO:0000313" key="9">
    <source>
        <dbReference type="Proteomes" id="UP000292583"/>
    </source>
</evidence>
<feature type="transmembrane region" description="Helical" evidence="7">
    <location>
        <begin position="93"/>
        <end position="117"/>
    </location>
</feature>
<comment type="caution">
    <text evidence="8">The sequence shown here is derived from an EMBL/GenBank/DDBJ whole genome shotgun (WGS) entry which is preliminary data.</text>
</comment>
<gene>
    <name evidence="8" type="ORF">DU473_07420</name>
</gene>
<dbReference type="PANTHER" id="PTHR43337">
    <property type="entry name" value="XANTHINE/URACIL PERMEASE C887.17-RELATED"/>
    <property type="match status" value="1"/>
</dbReference>
<dbReference type="GO" id="GO:0005886">
    <property type="term" value="C:plasma membrane"/>
    <property type="evidence" value="ECO:0007669"/>
    <property type="project" value="TreeGrafter"/>
</dbReference>
<feature type="transmembrane region" description="Helical" evidence="7">
    <location>
        <begin position="232"/>
        <end position="255"/>
    </location>
</feature>
<evidence type="ECO:0000256" key="2">
    <source>
        <dbReference type="ARBA" id="ARBA00005697"/>
    </source>
</evidence>
<feature type="transmembrane region" description="Helical" evidence="7">
    <location>
        <begin position="420"/>
        <end position="438"/>
    </location>
</feature>
<evidence type="ECO:0000256" key="6">
    <source>
        <dbReference type="ARBA" id="ARBA00023136"/>
    </source>
</evidence>
<accession>A0A4Q9JUI8</accession>
<keyword evidence="9" id="KW-1185">Reference proteome</keyword>
<feature type="transmembrane region" description="Helical" evidence="7">
    <location>
        <begin position="323"/>
        <end position="344"/>
    </location>
</feature>
<comment type="subcellular location">
    <subcellularLocation>
        <location evidence="1">Endomembrane system</location>
        <topology evidence="1">Multi-pass membrane protein</topology>
    </subcellularLocation>
</comment>
<proteinExistence type="inferred from homology"/>
<keyword evidence="3" id="KW-0813">Transport</keyword>
<dbReference type="InterPro" id="IPR045018">
    <property type="entry name" value="Azg-like"/>
</dbReference>
<comment type="similarity">
    <text evidence="2">Belongs to the nucleobase:cation symporter-2 (NCS2) (TC 2.A.40) family. Azg-like subfamily.</text>
</comment>
<name>A0A4Q9JUI8_9BACT</name>
<dbReference type="AlphaFoldDB" id="A0A4Q9JUI8"/>
<evidence type="ECO:0000256" key="3">
    <source>
        <dbReference type="ARBA" id="ARBA00022448"/>
    </source>
</evidence>
<dbReference type="Pfam" id="PF00860">
    <property type="entry name" value="Xan_ur_permease"/>
    <property type="match status" value="1"/>
</dbReference>
<dbReference type="GO" id="GO:0005345">
    <property type="term" value="F:purine nucleobase transmembrane transporter activity"/>
    <property type="evidence" value="ECO:0007669"/>
    <property type="project" value="TreeGrafter"/>
</dbReference>
<dbReference type="OrthoDB" id="9808458at2"/>
<feature type="transmembrane region" description="Helical" evidence="7">
    <location>
        <begin position="129"/>
        <end position="149"/>
    </location>
</feature>
<dbReference type="GO" id="GO:0012505">
    <property type="term" value="C:endomembrane system"/>
    <property type="evidence" value="ECO:0007669"/>
    <property type="project" value="UniProtKB-SubCell"/>
</dbReference>
<feature type="transmembrane region" description="Helical" evidence="7">
    <location>
        <begin position="376"/>
        <end position="408"/>
    </location>
</feature>
<dbReference type="PANTHER" id="PTHR43337:SF1">
    <property type="entry name" value="XANTHINE_URACIL PERMEASE C887.17-RELATED"/>
    <property type="match status" value="1"/>
</dbReference>
<feature type="transmembrane region" description="Helical" evidence="7">
    <location>
        <begin position="17"/>
        <end position="35"/>
    </location>
</feature>
<dbReference type="EMBL" id="QPGR01000017">
    <property type="protein sequence ID" value="TBR79138.1"/>
    <property type="molecule type" value="Genomic_DNA"/>
</dbReference>
<protein>
    <submittedName>
        <fullName evidence="8">NCS2 family permease</fullName>
    </submittedName>
</protein>
<organism evidence="8 9">
    <name type="scientific">Campylobacter novaezeelandiae</name>
    <dbReference type="NCBI Taxonomy" id="2267891"/>
    <lineage>
        <taxon>Bacteria</taxon>
        <taxon>Pseudomonadati</taxon>
        <taxon>Campylobacterota</taxon>
        <taxon>Epsilonproteobacteria</taxon>
        <taxon>Campylobacterales</taxon>
        <taxon>Campylobacteraceae</taxon>
        <taxon>Campylobacter</taxon>
    </lineage>
</organism>
<dbReference type="InterPro" id="IPR006043">
    <property type="entry name" value="NCS2"/>
</dbReference>
<feature type="transmembrane region" description="Helical" evidence="7">
    <location>
        <begin position="193"/>
        <end position="212"/>
    </location>
</feature>